<evidence type="ECO:0000259" key="1">
    <source>
        <dbReference type="Pfam" id="PF24353"/>
    </source>
</evidence>
<dbReference type="Proteomes" id="UP000016986">
    <property type="component" value="Unassembled WGS sequence"/>
</dbReference>
<proteinExistence type="predicted"/>
<dbReference type="InterPro" id="IPR055935">
    <property type="entry name" value="DUF7513"/>
</dbReference>
<dbReference type="AlphaFoldDB" id="U2YXH6"/>
<evidence type="ECO:0000313" key="3">
    <source>
        <dbReference type="Proteomes" id="UP000016986"/>
    </source>
</evidence>
<dbReference type="Pfam" id="PF24353">
    <property type="entry name" value="DUF7513"/>
    <property type="match status" value="1"/>
</dbReference>
<keyword evidence="3" id="KW-1185">Reference proteome</keyword>
<comment type="caution">
    <text evidence="2">The sequence shown here is derived from an EMBL/GenBank/DDBJ whole genome shotgun (WGS) entry which is preliminary data.</text>
</comment>
<dbReference type="EMBL" id="BATA01000070">
    <property type="protein sequence ID" value="GAD53492.1"/>
    <property type="molecule type" value="Genomic_DNA"/>
</dbReference>
<reference evidence="2 3" key="1">
    <citation type="submission" date="2013-09" db="EMBL/GenBank/DDBJ databases">
        <title>Whole genome sequencing of Halarchaeum acidiphilum strain MH1-52-1.</title>
        <authorList>
            <person name="Shimane Y."/>
            <person name="Minegishi H."/>
            <person name="Nishi S."/>
            <person name="Echigo A."/>
            <person name="Shuto A."/>
            <person name="Konishi M."/>
            <person name="Ito T."/>
            <person name="Ohkuma M."/>
            <person name="Ohta Y."/>
            <person name="Nagano Y."/>
            <person name="Tsubouchi T."/>
            <person name="Mori K."/>
            <person name="Usui K."/>
            <person name="Kamekura M."/>
            <person name="Usami R."/>
            <person name="Takaki Y."/>
            <person name="Hatada Y."/>
        </authorList>
    </citation>
    <scope>NUCLEOTIDE SEQUENCE [LARGE SCALE GENOMIC DNA]</scope>
    <source>
        <strain evidence="2 3">JCM 16109</strain>
    </source>
</reference>
<accession>U2YXH6</accession>
<gene>
    <name evidence="2" type="ORF">MBEHAL_2252</name>
</gene>
<sequence length="87" mass="9171">MNTEKLTAGWSFRTSAPGFDVDDELTVYVTASDGDVLARVGDTALTVHGAPAGVTEGTKIAVRVSDFDASTHTGDVEYLRTVGESTY</sequence>
<name>U2YXH6_9EURY</name>
<organism evidence="2 3">
    <name type="scientific">Halarchaeum acidiphilum MH1-52-1</name>
    <dbReference type="NCBI Taxonomy" id="1261545"/>
    <lineage>
        <taxon>Archaea</taxon>
        <taxon>Methanobacteriati</taxon>
        <taxon>Methanobacteriota</taxon>
        <taxon>Stenosarchaea group</taxon>
        <taxon>Halobacteria</taxon>
        <taxon>Halobacteriales</taxon>
        <taxon>Halobacteriaceae</taxon>
    </lineage>
</organism>
<dbReference type="RefSeq" id="WP_020222203.1">
    <property type="nucleotide sequence ID" value="NZ_BANO01000176.1"/>
</dbReference>
<protein>
    <recommendedName>
        <fullName evidence="1">DUF7513 domain-containing protein</fullName>
    </recommendedName>
</protein>
<dbReference type="OrthoDB" id="198699at2157"/>
<dbReference type="eggNOG" id="arCOG06213">
    <property type="taxonomic scope" value="Archaea"/>
</dbReference>
<evidence type="ECO:0000313" key="2">
    <source>
        <dbReference type="EMBL" id="GAD53492.1"/>
    </source>
</evidence>
<feature type="domain" description="DUF7513" evidence="1">
    <location>
        <begin position="1"/>
        <end position="79"/>
    </location>
</feature>